<dbReference type="Proteomes" id="UP001501442">
    <property type="component" value="Unassembled WGS sequence"/>
</dbReference>
<evidence type="ECO:0000313" key="3">
    <source>
        <dbReference type="EMBL" id="GAA4622195.1"/>
    </source>
</evidence>
<comment type="similarity">
    <text evidence="1">Belongs to the universal stress protein A family.</text>
</comment>
<dbReference type="PANTHER" id="PTHR31964:SF113">
    <property type="entry name" value="USPA DOMAIN-CONTAINING PROTEIN"/>
    <property type="match status" value="1"/>
</dbReference>
<dbReference type="InterPro" id="IPR006016">
    <property type="entry name" value="UspA"/>
</dbReference>
<organism evidence="3 4">
    <name type="scientific">Actinoallomurus vinaceus</name>
    <dbReference type="NCBI Taxonomy" id="1080074"/>
    <lineage>
        <taxon>Bacteria</taxon>
        <taxon>Bacillati</taxon>
        <taxon>Actinomycetota</taxon>
        <taxon>Actinomycetes</taxon>
        <taxon>Streptosporangiales</taxon>
        <taxon>Thermomonosporaceae</taxon>
        <taxon>Actinoallomurus</taxon>
    </lineage>
</organism>
<keyword evidence="4" id="KW-1185">Reference proteome</keyword>
<protein>
    <submittedName>
        <fullName evidence="3">Universal stress protein</fullName>
    </submittedName>
</protein>
<dbReference type="Pfam" id="PF00582">
    <property type="entry name" value="Usp"/>
    <property type="match status" value="2"/>
</dbReference>
<evidence type="ECO:0000256" key="1">
    <source>
        <dbReference type="ARBA" id="ARBA00008791"/>
    </source>
</evidence>
<dbReference type="RefSeq" id="WP_345429764.1">
    <property type="nucleotide sequence ID" value="NZ_BAABHK010000002.1"/>
</dbReference>
<reference evidence="4" key="1">
    <citation type="journal article" date="2019" name="Int. J. Syst. Evol. Microbiol.">
        <title>The Global Catalogue of Microorganisms (GCM) 10K type strain sequencing project: providing services to taxonomists for standard genome sequencing and annotation.</title>
        <authorList>
            <consortium name="The Broad Institute Genomics Platform"/>
            <consortium name="The Broad Institute Genome Sequencing Center for Infectious Disease"/>
            <person name="Wu L."/>
            <person name="Ma J."/>
        </authorList>
    </citation>
    <scope>NUCLEOTIDE SEQUENCE [LARGE SCALE GENOMIC DNA]</scope>
    <source>
        <strain evidence="4">JCM 17939</strain>
    </source>
</reference>
<comment type="caution">
    <text evidence="3">The sequence shown here is derived from an EMBL/GenBank/DDBJ whole genome shotgun (WGS) entry which is preliminary data.</text>
</comment>
<dbReference type="InterPro" id="IPR006015">
    <property type="entry name" value="Universal_stress_UspA"/>
</dbReference>
<feature type="domain" description="UspA" evidence="2">
    <location>
        <begin position="153"/>
        <end position="271"/>
    </location>
</feature>
<evidence type="ECO:0000259" key="2">
    <source>
        <dbReference type="Pfam" id="PF00582"/>
    </source>
</evidence>
<dbReference type="InterPro" id="IPR014729">
    <property type="entry name" value="Rossmann-like_a/b/a_fold"/>
</dbReference>
<gene>
    <name evidence="3" type="ORF">GCM10023196_013390</name>
</gene>
<feature type="domain" description="UspA" evidence="2">
    <location>
        <begin position="8"/>
        <end position="146"/>
    </location>
</feature>
<dbReference type="EMBL" id="BAABHK010000002">
    <property type="protein sequence ID" value="GAA4622195.1"/>
    <property type="molecule type" value="Genomic_DNA"/>
</dbReference>
<accession>A0ABP8U4N4</accession>
<name>A0ABP8U4N4_9ACTN</name>
<dbReference type="PRINTS" id="PR01438">
    <property type="entry name" value="UNVRSLSTRESS"/>
</dbReference>
<dbReference type="SUPFAM" id="SSF52402">
    <property type="entry name" value="Adenine nucleotide alpha hydrolases-like"/>
    <property type="match status" value="2"/>
</dbReference>
<proteinExistence type="inferred from homology"/>
<evidence type="ECO:0000313" key="4">
    <source>
        <dbReference type="Proteomes" id="UP001501442"/>
    </source>
</evidence>
<dbReference type="PANTHER" id="PTHR31964">
    <property type="entry name" value="ADENINE NUCLEOTIDE ALPHA HYDROLASES-LIKE SUPERFAMILY PROTEIN"/>
    <property type="match status" value="1"/>
</dbReference>
<sequence length="278" mass="29186">MDAESAVKPVVVGVDGSECSLTAVDWAADEAELRRCPLRIVYVFAWPLLYTPLGAPLLSSQLDELMETARQVVHTAERRAQARVHEIGVESAVIDGGPIPVLLEESARASLVVVGSRGLGAVGALFLGSTGVELAARAACPVVAVRGREHKAQRVVVGVDGSDTSLMALWCGFEEADLRAAGLTAIHAVHRQMDEADGHITDAVNRLRERFPGVPAELTTVMAHPAEALINASADADLLVVGSRGRGGFRGLMLGSVSQAVLHNADCPVAVQRAGKAR</sequence>
<dbReference type="Gene3D" id="3.40.50.620">
    <property type="entry name" value="HUPs"/>
    <property type="match status" value="2"/>
</dbReference>